<dbReference type="Proteomes" id="UP000319716">
    <property type="component" value="Unassembled WGS sequence"/>
</dbReference>
<evidence type="ECO:0000313" key="3">
    <source>
        <dbReference type="Proteomes" id="UP000319716"/>
    </source>
</evidence>
<dbReference type="EMBL" id="BEXB01000045">
    <property type="protein sequence ID" value="GAY78302.1"/>
    <property type="molecule type" value="Genomic_DNA"/>
</dbReference>
<name>A0A4Y1ZGJ1_9BACL</name>
<keyword evidence="1" id="KW-0472">Membrane</keyword>
<keyword evidence="1" id="KW-1133">Transmembrane helix</keyword>
<proteinExistence type="predicted"/>
<evidence type="ECO:0000313" key="2">
    <source>
        <dbReference type="EMBL" id="GAY78302.1"/>
    </source>
</evidence>
<gene>
    <name evidence="2" type="ORF">NBRC111894_3856</name>
</gene>
<protein>
    <submittedName>
        <fullName evidence="2">Uncharacterized protein</fullName>
    </submittedName>
</protein>
<evidence type="ECO:0000256" key="1">
    <source>
        <dbReference type="SAM" id="Phobius"/>
    </source>
</evidence>
<organism evidence="2 3">
    <name type="scientific">Sporolactobacillus inulinus</name>
    <dbReference type="NCBI Taxonomy" id="2078"/>
    <lineage>
        <taxon>Bacteria</taxon>
        <taxon>Bacillati</taxon>
        <taxon>Bacillota</taxon>
        <taxon>Bacilli</taxon>
        <taxon>Bacillales</taxon>
        <taxon>Sporolactobacillaceae</taxon>
        <taxon>Sporolactobacillus</taxon>
    </lineage>
</organism>
<dbReference type="AlphaFoldDB" id="A0A4Y1ZGJ1"/>
<feature type="transmembrane region" description="Helical" evidence="1">
    <location>
        <begin position="6"/>
        <end position="22"/>
    </location>
</feature>
<accession>A0A4Y1ZGJ1</accession>
<reference evidence="2 3" key="1">
    <citation type="submission" date="2017-11" db="EMBL/GenBank/DDBJ databases">
        <title>Draft Genome Sequence of Sporolactobacillus inulinus NBRC 111894 Isolated from Koso, a Japanese Sugar-Vegetable Fermented Beverage.</title>
        <authorList>
            <person name="Chiou T.Y."/>
            <person name="Oshima K."/>
            <person name="Suda W."/>
            <person name="Hattori M."/>
            <person name="Takahashi T."/>
        </authorList>
    </citation>
    <scope>NUCLEOTIDE SEQUENCE [LARGE SCALE GENOMIC DNA]</scope>
    <source>
        <strain evidence="2 3">NBRC111894</strain>
    </source>
</reference>
<keyword evidence="1" id="KW-0812">Transmembrane</keyword>
<sequence length="37" mass="4361">MSAFDLFLQLIHCLISVLLFVIKRKDTAVIRKRIIFV</sequence>
<comment type="caution">
    <text evidence="2">The sequence shown here is derived from an EMBL/GenBank/DDBJ whole genome shotgun (WGS) entry which is preliminary data.</text>
</comment>